<sequence>MSERDSATVSDHDITLSLSARRFVSTTKQNSCHYACVEECALKFQRKRDITKISRFGCKDKDATLSPGDARSNIEEATLNVDNTPNKEVDLSVSNSHYFDSTSSSRVSSSSDSSSSSSSSSITSFNEDSDDSVKDPNYEVVEPRRLYRNSSDSDGELVNVNTRKQDGILQETVICTPTEGHEMILNSVLQESDALPILNELSNIENVSPTEQN</sequence>
<reference evidence="2 3" key="1">
    <citation type="submission" date="2023-11" db="EMBL/GenBank/DDBJ databases">
        <authorList>
            <person name="Hedman E."/>
            <person name="Englund M."/>
            <person name="Stromberg M."/>
            <person name="Nyberg Akerstrom W."/>
            <person name="Nylinder S."/>
            <person name="Jareborg N."/>
            <person name="Kallberg Y."/>
            <person name="Kronander E."/>
        </authorList>
    </citation>
    <scope>NUCLEOTIDE SEQUENCE [LARGE SCALE GENOMIC DNA]</scope>
</reference>
<gene>
    <name evidence="2" type="ORF">PARMNEM_LOCUS7960</name>
</gene>
<feature type="compositionally biased region" description="Basic and acidic residues" evidence="1">
    <location>
        <begin position="131"/>
        <end position="145"/>
    </location>
</feature>
<dbReference type="EMBL" id="CAVLGL010000081">
    <property type="protein sequence ID" value="CAK1587093.1"/>
    <property type="molecule type" value="Genomic_DNA"/>
</dbReference>
<evidence type="ECO:0000313" key="3">
    <source>
        <dbReference type="Proteomes" id="UP001314205"/>
    </source>
</evidence>
<proteinExistence type="predicted"/>
<accession>A0AAV1KVP1</accession>
<protein>
    <submittedName>
        <fullName evidence="2">Uncharacterized protein</fullName>
    </submittedName>
</protein>
<dbReference type="Proteomes" id="UP001314205">
    <property type="component" value="Unassembled WGS sequence"/>
</dbReference>
<keyword evidence="3" id="KW-1185">Reference proteome</keyword>
<evidence type="ECO:0000313" key="2">
    <source>
        <dbReference type="EMBL" id="CAK1587093.1"/>
    </source>
</evidence>
<evidence type="ECO:0000256" key="1">
    <source>
        <dbReference type="SAM" id="MobiDB-lite"/>
    </source>
</evidence>
<organism evidence="2 3">
    <name type="scientific">Parnassius mnemosyne</name>
    <name type="common">clouded apollo</name>
    <dbReference type="NCBI Taxonomy" id="213953"/>
    <lineage>
        <taxon>Eukaryota</taxon>
        <taxon>Metazoa</taxon>
        <taxon>Ecdysozoa</taxon>
        <taxon>Arthropoda</taxon>
        <taxon>Hexapoda</taxon>
        <taxon>Insecta</taxon>
        <taxon>Pterygota</taxon>
        <taxon>Neoptera</taxon>
        <taxon>Endopterygota</taxon>
        <taxon>Lepidoptera</taxon>
        <taxon>Glossata</taxon>
        <taxon>Ditrysia</taxon>
        <taxon>Papilionoidea</taxon>
        <taxon>Papilionidae</taxon>
        <taxon>Parnassiinae</taxon>
        <taxon>Parnassini</taxon>
        <taxon>Parnassius</taxon>
        <taxon>Driopa</taxon>
    </lineage>
</organism>
<name>A0AAV1KVP1_9NEOP</name>
<feature type="region of interest" description="Disordered" evidence="1">
    <location>
        <begin position="98"/>
        <end position="155"/>
    </location>
</feature>
<dbReference type="AlphaFoldDB" id="A0AAV1KVP1"/>
<feature type="compositionally biased region" description="Low complexity" evidence="1">
    <location>
        <begin position="101"/>
        <end position="124"/>
    </location>
</feature>
<comment type="caution">
    <text evidence="2">The sequence shown here is derived from an EMBL/GenBank/DDBJ whole genome shotgun (WGS) entry which is preliminary data.</text>
</comment>